<sequence>MGVQNNNSLKMGLLYCIALGLVCACAYVEAIPTTTTEPSIIIGNPSDLFNTAVFKCADVIYGTMLMQKMFPPADSSLPELKTLNASHAKAIFDANIELLCKDVDKYSRCVKHFSKVGCTPEEEYIRRYIDIDQFGPALGLYCTNKELVKSNFLCTLEKVRKGDVPCEFGGIHGCIKGLLLYATQSVTKEVYCNVREASLNCRKTQLASCDVTYAEVMNSVAAKFPAKYCSS</sequence>
<evidence type="ECO:0000313" key="2">
    <source>
        <dbReference type="EMBL" id="WAR30585.1"/>
    </source>
</evidence>
<keyword evidence="3" id="KW-1185">Reference proteome</keyword>
<organism evidence="2 3">
    <name type="scientific">Mya arenaria</name>
    <name type="common">Soft-shell clam</name>
    <dbReference type="NCBI Taxonomy" id="6604"/>
    <lineage>
        <taxon>Eukaryota</taxon>
        <taxon>Metazoa</taxon>
        <taxon>Spiralia</taxon>
        <taxon>Lophotrochozoa</taxon>
        <taxon>Mollusca</taxon>
        <taxon>Bivalvia</taxon>
        <taxon>Autobranchia</taxon>
        <taxon>Heteroconchia</taxon>
        <taxon>Euheterodonta</taxon>
        <taxon>Imparidentia</taxon>
        <taxon>Neoheterodontei</taxon>
        <taxon>Myida</taxon>
        <taxon>Myoidea</taxon>
        <taxon>Myidae</taxon>
        <taxon>Mya</taxon>
    </lineage>
</organism>
<keyword evidence="1" id="KW-0732">Signal</keyword>
<dbReference type="Proteomes" id="UP001164746">
    <property type="component" value="Chromosome 17"/>
</dbReference>
<reference evidence="2" key="1">
    <citation type="submission" date="2022-11" db="EMBL/GenBank/DDBJ databases">
        <title>Centuries of genome instability and evolution in soft-shell clam transmissible cancer (bioRxiv).</title>
        <authorList>
            <person name="Hart S.F.M."/>
            <person name="Yonemitsu M.A."/>
            <person name="Giersch R.M."/>
            <person name="Beal B.F."/>
            <person name="Arriagada G."/>
            <person name="Davis B.W."/>
            <person name="Ostrander E.A."/>
            <person name="Goff S.P."/>
            <person name="Metzger M.J."/>
        </authorList>
    </citation>
    <scope>NUCLEOTIDE SEQUENCE</scope>
    <source>
        <strain evidence="2">MELC-2E11</strain>
        <tissue evidence="2">Siphon/mantle</tissue>
    </source>
</reference>
<feature type="chain" id="PRO_5045229348" evidence="1">
    <location>
        <begin position="31"/>
        <end position="231"/>
    </location>
</feature>
<evidence type="ECO:0000313" key="3">
    <source>
        <dbReference type="Proteomes" id="UP001164746"/>
    </source>
</evidence>
<dbReference type="EMBL" id="CP111028">
    <property type="protein sequence ID" value="WAR30585.1"/>
    <property type="molecule type" value="Genomic_DNA"/>
</dbReference>
<name>A0ABY7G8Y9_MYAAR</name>
<gene>
    <name evidence="2" type="ORF">MAR_033127</name>
</gene>
<protein>
    <submittedName>
        <fullName evidence="2">Uncharacterized protein</fullName>
    </submittedName>
</protein>
<feature type="signal peptide" evidence="1">
    <location>
        <begin position="1"/>
        <end position="30"/>
    </location>
</feature>
<evidence type="ECO:0000256" key="1">
    <source>
        <dbReference type="SAM" id="SignalP"/>
    </source>
</evidence>
<accession>A0ABY7G8Y9</accession>
<proteinExistence type="predicted"/>